<organism evidence="1 2">
    <name type="scientific">Daphnia magna</name>
    <dbReference type="NCBI Taxonomy" id="35525"/>
    <lineage>
        <taxon>Eukaryota</taxon>
        <taxon>Metazoa</taxon>
        <taxon>Ecdysozoa</taxon>
        <taxon>Arthropoda</taxon>
        <taxon>Crustacea</taxon>
        <taxon>Branchiopoda</taxon>
        <taxon>Diplostraca</taxon>
        <taxon>Cladocera</taxon>
        <taxon>Anomopoda</taxon>
        <taxon>Daphniidae</taxon>
        <taxon>Daphnia</taxon>
    </lineage>
</organism>
<comment type="caution">
    <text evidence="1">The sequence shown here is derived from an EMBL/GenBank/DDBJ whole genome shotgun (WGS) entry which is preliminary data.</text>
</comment>
<keyword evidence="2" id="KW-1185">Reference proteome</keyword>
<gene>
    <name evidence="1" type="ORF">APZ42_012764</name>
</gene>
<name>A0A162RHW4_9CRUS</name>
<dbReference type="Proteomes" id="UP000076858">
    <property type="component" value="Unassembled WGS sequence"/>
</dbReference>
<sequence>MGFYLLVGDQINESFVNETIVFVLQKKKINENENEKKIKKNKTKTKKNKKFTNVATLYLYMAHLLNYDNADFTLVPHEQPNQPLPRVQWIMTDFECAVFTAVRKHFVDCQHFGCNFHWCQAVLKKVRDLHLATIYNINGSNPVQDFVFCLLCLAYLPDKTSPEEGKPTEEFLLFQIWAQYQNNKLLTRYLLEEIVAELKLSFPSVVPSHALNITNNDLNDEFDMSIGLAVQLHLLHGSRSLIDILHSHGFCSSYNEVLKFERSAAVTSNTNLDISQDSFVQYVADNADHNLCTLDGKGTFHGMGIIATITPCSKKVNYIVPRKKVTNDEILQCGEIKIIRHSIDYKILSTIKFRKLEPLFSEDRTTNLDLLWLASWSFKHERPGWQGSMDAALSSNSHPGKSEVVFLPMIDMSASDENCIYSTLHFIATQAQNNGYTPILTFDQQLWWKAMLIIENADPSCPIKKIILKLGGFHTLMSFLSSIGHVMAGSGIEEILSLIYAENSVPHMLSGKAYTRAVRGFLLLERAINALIHENTIFKNESIVECYNSYSTQSNTYDDIQTSTCLSDVDYDEINRLYSVMMSGTGKLWIQLLDMVSIMKNFIKAERMGNWMLHLESTLKMLPFFAATGHNNYMKSSYLYVQNMLKLADENKNVHEKFLNGLHVGRRTDKLWAGLSHDLIIEQELMRAMKSTGGITRRKGMEELDRLIWVLSRPTCSKINSLMQNVMGVKLSTSEQHQELNNSRKKRDYTDTHTLINYLRPHIPFNGGHNELKNISTGVLSVCSVNVYEAKEVGHKIIQKMSGSSIEAFTARKKDQCILMTEKSNPGANKKSVNIDPNLLFQRIIVLLTSKKEEYGTLTDYFKYELSSYPLSLFDKNCVLRNANKSELAKEIAVMCTYDPGEEEISIEEELTFVLDGGWLLHRLSWTKQDSYIDLFSKYSDYVIKCYGKGTIVVFDGYNGPSTKDMAHQKRTKAVGREILFTNDMKINVTKEEFLSNQRNKQKFLIELGKLLDEKGIVAKHADGDADLKIITTALECAITKNVVVVGEDTDLLILLIHYCKESNYNMYMKSESKSKKCGKLWNIKKIKDSLGKEICSSILFCHAFLGCDTTSKPFGKGKCATLKLQNTNSDFKIWSKIFYESQSTKEDIDTAGENAMCIVYVGLLIDGIDRLRYNIFQKKVNNALLTKSINPEELPPTQAALKFHSRRTYFQIQQWLGVKLSELDWGWTINDGLFHPKTTDLQPAPKEILKMIKCGCVGTCDSNKCSCRKNDMKCTVACKNCKGISCVNVDTEHYLDENDELM</sequence>
<evidence type="ECO:0000313" key="1">
    <source>
        <dbReference type="EMBL" id="KZS20526.1"/>
    </source>
</evidence>
<dbReference type="PANTHER" id="PTHR46704">
    <property type="entry name" value="CXC DOMAIN-CONTAINING PROTEIN-RELATED"/>
    <property type="match status" value="1"/>
</dbReference>
<protein>
    <recommendedName>
        <fullName evidence="3">Tesmin/TSO1-like CXC domain-containing protein</fullName>
    </recommendedName>
</protein>
<evidence type="ECO:0008006" key="3">
    <source>
        <dbReference type="Google" id="ProtNLM"/>
    </source>
</evidence>
<dbReference type="PANTHER" id="PTHR46704:SF1">
    <property type="entry name" value="TELOMERE LENGTH REGULATION PROTEIN TEL2 HOMOLOG"/>
    <property type="match status" value="1"/>
</dbReference>
<reference evidence="1 2" key="1">
    <citation type="submission" date="2016-03" db="EMBL/GenBank/DDBJ databases">
        <title>EvidentialGene: Evidence-directed Construction of Genes on Genomes.</title>
        <authorList>
            <person name="Gilbert D.G."/>
            <person name="Choi J.-H."/>
            <person name="Mockaitis K."/>
            <person name="Colbourne J."/>
            <person name="Pfrender M."/>
        </authorList>
    </citation>
    <scope>NUCLEOTIDE SEQUENCE [LARGE SCALE GENOMIC DNA]</scope>
    <source>
        <strain evidence="1 2">Xinb3</strain>
        <tissue evidence="1">Complete organism</tissue>
    </source>
</reference>
<dbReference type="OrthoDB" id="6347320at2759"/>
<evidence type="ECO:0000313" key="2">
    <source>
        <dbReference type="Proteomes" id="UP000076858"/>
    </source>
</evidence>
<dbReference type="EMBL" id="LRGB01000169">
    <property type="protein sequence ID" value="KZS20526.1"/>
    <property type="molecule type" value="Genomic_DNA"/>
</dbReference>
<proteinExistence type="predicted"/>
<accession>A0A162RHW4</accession>